<evidence type="ECO:0000313" key="1">
    <source>
        <dbReference type="EMBL" id="DAF86414.1"/>
    </source>
</evidence>
<reference evidence="1" key="1">
    <citation type="journal article" date="2021" name="Proc. Natl. Acad. Sci. U.S.A.">
        <title>A Catalog of Tens of Thousands of Viruses from Human Metagenomes Reveals Hidden Associations with Chronic Diseases.</title>
        <authorList>
            <person name="Tisza M.J."/>
            <person name="Buck C.B."/>
        </authorList>
    </citation>
    <scope>NUCLEOTIDE SEQUENCE</scope>
    <source>
        <strain evidence="1">Ctpvf97</strain>
    </source>
</reference>
<organism evidence="1">
    <name type="scientific">Myoviridae sp. ctpvf97</name>
    <dbReference type="NCBI Taxonomy" id="2825176"/>
    <lineage>
        <taxon>Viruses</taxon>
        <taxon>Duplodnaviria</taxon>
        <taxon>Heunggongvirae</taxon>
        <taxon>Uroviricota</taxon>
        <taxon>Caudoviricetes</taxon>
    </lineage>
</organism>
<proteinExistence type="predicted"/>
<dbReference type="EMBL" id="BK015944">
    <property type="protein sequence ID" value="DAF86414.1"/>
    <property type="molecule type" value="Genomic_DNA"/>
</dbReference>
<name>A0A8S5TW35_9CAUD</name>
<protein>
    <submittedName>
        <fullName evidence="1">Uncharacterized protein</fullName>
    </submittedName>
</protein>
<accession>A0A8S5TW35</accession>
<sequence length="109" mass="12666">MAAKPKEYLWFIKAPGHVQVPVVAADWEQATVQAAKFWDVPWAKIFCQCELVRKTVVIRNVCCRCGKHFNAPGVECEPCRMIRATEEQNAQAAERRYWQRHYIRKSSEA</sequence>